<dbReference type="AlphaFoldDB" id="A0A9X1WY60"/>
<dbReference type="PROSITE" id="PS51257">
    <property type="entry name" value="PROKAR_LIPOPROTEIN"/>
    <property type="match status" value="1"/>
</dbReference>
<proteinExistence type="predicted"/>
<dbReference type="Proteomes" id="UP001139701">
    <property type="component" value="Unassembled WGS sequence"/>
</dbReference>
<organism evidence="1 2">
    <name type="scientific">Acinetobacter sedimenti</name>
    <dbReference type="NCBI Taxonomy" id="2919922"/>
    <lineage>
        <taxon>Bacteria</taxon>
        <taxon>Pseudomonadati</taxon>
        <taxon>Pseudomonadota</taxon>
        <taxon>Gammaproteobacteria</taxon>
        <taxon>Moraxellales</taxon>
        <taxon>Moraxellaceae</taxon>
        <taxon>Acinetobacter</taxon>
    </lineage>
</organism>
<gene>
    <name evidence="1" type="ORF">MKI79_07595</name>
</gene>
<evidence type="ECO:0008006" key="3">
    <source>
        <dbReference type="Google" id="ProtNLM"/>
    </source>
</evidence>
<dbReference type="EMBL" id="JAKUML010000010">
    <property type="protein sequence ID" value="MCJ8146763.1"/>
    <property type="molecule type" value="Genomic_DNA"/>
</dbReference>
<reference evidence="1" key="1">
    <citation type="submission" date="2022-02" db="EMBL/GenBank/DDBJ databases">
        <title>Acinetobacter A3.8 sp. nov., isolated from Sediment (Zhairuo Island).</title>
        <authorList>
            <person name="Zheng K."/>
        </authorList>
    </citation>
    <scope>NUCLEOTIDE SEQUENCE</scope>
    <source>
        <strain evidence="1">A3.8</strain>
    </source>
</reference>
<evidence type="ECO:0000313" key="2">
    <source>
        <dbReference type="Proteomes" id="UP001139701"/>
    </source>
</evidence>
<accession>A0A9X1WY60</accession>
<keyword evidence="2" id="KW-1185">Reference proteome</keyword>
<dbReference type="RefSeq" id="WP_241571629.1">
    <property type="nucleotide sequence ID" value="NZ_JAKUML010000010.1"/>
</dbReference>
<comment type="caution">
    <text evidence="1">The sequence shown here is derived from an EMBL/GenBank/DDBJ whole genome shotgun (WGS) entry which is preliminary data.</text>
</comment>
<protein>
    <recommendedName>
        <fullName evidence="3">Lipoprotein</fullName>
    </recommendedName>
</protein>
<sequence length="128" mass="13771">MQNLVKTHSRKWVVGASVLSIVALVGCQSTETTTLAMQKENNQYQITGIGKDKLTAQNNAVKAAQKTCSRGTSPVVTNEAVQYNGVVDEKTGKMINQAGTIAGVLIGKNVNISQDTDYQVTLDFYCKS</sequence>
<name>A0A9X1WY60_9GAMM</name>
<evidence type="ECO:0000313" key="1">
    <source>
        <dbReference type="EMBL" id="MCJ8146763.1"/>
    </source>
</evidence>